<dbReference type="InterPro" id="IPR037294">
    <property type="entry name" value="ABC_BtuC-like"/>
</dbReference>
<feature type="transmembrane region" description="Helical" evidence="8">
    <location>
        <begin position="89"/>
        <end position="108"/>
    </location>
</feature>
<evidence type="ECO:0000256" key="3">
    <source>
        <dbReference type="ARBA" id="ARBA00022448"/>
    </source>
</evidence>
<proteinExistence type="inferred from homology"/>
<evidence type="ECO:0000256" key="1">
    <source>
        <dbReference type="ARBA" id="ARBA00004651"/>
    </source>
</evidence>
<keyword evidence="4" id="KW-1003">Cell membrane</keyword>
<keyword evidence="7 8" id="KW-0472">Membrane</keyword>
<comment type="caution">
    <text evidence="9">The sequence shown here is derived from an EMBL/GenBank/DDBJ whole genome shotgun (WGS) entry which is preliminary data.</text>
</comment>
<dbReference type="CDD" id="cd06550">
    <property type="entry name" value="TM_ABC_iron-siderophores_like"/>
    <property type="match status" value="1"/>
</dbReference>
<reference evidence="9 10" key="1">
    <citation type="submission" date="2016-03" db="EMBL/GenBank/DDBJ databases">
        <title>Draft genome sequence of Paenibacillus glacialis DSM 22343.</title>
        <authorList>
            <person name="Shin S.-K."/>
            <person name="Yi H."/>
        </authorList>
    </citation>
    <scope>NUCLEOTIDE SEQUENCE [LARGE SCALE GENOMIC DNA]</scope>
    <source>
        <strain evidence="9 10">DSM 22343</strain>
    </source>
</reference>
<feature type="transmembrane region" description="Helical" evidence="8">
    <location>
        <begin position="58"/>
        <end position="77"/>
    </location>
</feature>
<feature type="transmembrane region" description="Helical" evidence="8">
    <location>
        <begin position="114"/>
        <end position="133"/>
    </location>
</feature>
<keyword evidence="10" id="KW-1185">Reference proteome</keyword>
<evidence type="ECO:0000313" key="10">
    <source>
        <dbReference type="Proteomes" id="UP000076967"/>
    </source>
</evidence>
<dbReference type="GO" id="GO:0033214">
    <property type="term" value="P:siderophore-iron import into cell"/>
    <property type="evidence" value="ECO:0007669"/>
    <property type="project" value="TreeGrafter"/>
</dbReference>
<dbReference type="PANTHER" id="PTHR30472:SF65">
    <property type="entry name" value="SIDEROPHORE TRANSPORT SYSTEM PERMEASE PROTEIN YFIZ-RELATED"/>
    <property type="match status" value="1"/>
</dbReference>
<comment type="subcellular location">
    <subcellularLocation>
        <location evidence="1">Cell membrane</location>
        <topology evidence="1">Multi-pass membrane protein</topology>
    </subcellularLocation>
</comment>
<keyword evidence="6 8" id="KW-1133">Transmembrane helix</keyword>
<evidence type="ECO:0000313" key="9">
    <source>
        <dbReference type="EMBL" id="OAB44384.1"/>
    </source>
</evidence>
<evidence type="ECO:0000256" key="8">
    <source>
        <dbReference type="SAM" id="Phobius"/>
    </source>
</evidence>
<evidence type="ECO:0000256" key="6">
    <source>
        <dbReference type="ARBA" id="ARBA00022989"/>
    </source>
</evidence>
<evidence type="ECO:0000256" key="7">
    <source>
        <dbReference type="ARBA" id="ARBA00023136"/>
    </source>
</evidence>
<evidence type="ECO:0000256" key="5">
    <source>
        <dbReference type="ARBA" id="ARBA00022692"/>
    </source>
</evidence>
<name>A0A168M902_9BACL</name>
<organism evidence="9 10">
    <name type="scientific">Paenibacillus glacialis</name>
    <dbReference type="NCBI Taxonomy" id="494026"/>
    <lineage>
        <taxon>Bacteria</taxon>
        <taxon>Bacillati</taxon>
        <taxon>Bacillota</taxon>
        <taxon>Bacilli</taxon>
        <taxon>Bacillales</taxon>
        <taxon>Paenibacillaceae</taxon>
        <taxon>Paenibacillus</taxon>
    </lineage>
</organism>
<keyword evidence="5 8" id="KW-0812">Transmembrane</keyword>
<comment type="similarity">
    <text evidence="2">Belongs to the binding-protein-dependent transport system permease family. FecCD subfamily.</text>
</comment>
<feature type="transmembrane region" description="Helical" evidence="8">
    <location>
        <begin position="303"/>
        <end position="321"/>
    </location>
</feature>
<dbReference type="Gene3D" id="1.10.3470.10">
    <property type="entry name" value="ABC transporter involved in vitamin B12 uptake, BtuC"/>
    <property type="match status" value="1"/>
</dbReference>
<gene>
    <name evidence="9" type="ORF">PGLA_06935</name>
</gene>
<dbReference type="Proteomes" id="UP000076967">
    <property type="component" value="Unassembled WGS sequence"/>
</dbReference>
<feature type="transmembrane region" description="Helical" evidence="8">
    <location>
        <begin position="194"/>
        <end position="215"/>
    </location>
</feature>
<keyword evidence="3" id="KW-0813">Transport</keyword>
<accession>A0A168M902</accession>
<dbReference type="EMBL" id="LVJH01000007">
    <property type="protein sequence ID" value="OAB44384.1"/>
    <property type="molecule type" value="Genomic_DNA"/>
</dbReference>
<dbReference type="InterPro" id="IPR000522">
    <property type="entry name" value="ABC_transptr_permease_BtuC"/>
</dbReference>
<dbReference type="FunFam" id="1.10.3470.10:FF:000001">
    <property type="entry name" value="Vitamin B12 ABC transporter permease BtuC"/>
    <property type="match status" value="1"/>
</dbReference>
<dbReference type="STRING" id="494026.PGLA_06935"/>
<dbReference type="RefSeq" id="WP_068530717.1">
    <property type="nucleotide sequence ID" value="NZ_LVJH01000007.1"/>
</dbReference>
<dbReference type="OrthoDB" id="9811721at2"/>
<feature type="transmembrane region" description="Helical" evidence="8">
    <location>
        <begin position="235"/>
        <end position="263"/>
    </location>
</feature>
<dbReference type="Pfam" id="PF01032">
    <property type="entry name" value="FecCD"/>
    <property type="match status" value="1"/>
</dbReference>
<dbReference type="SUPFAM" id="SSF81345">
    <property type="entry name" value="ABC transporter involved in vitamin B12 uptake, BtuC"/>
    <property type="match status" value="1"/>
</dbReference>
<feature type="transmembrane region" description="Helical" evidence="8">
    <location>
        <begin position="145"/>
        <end position="164"/>
    </location>
</feature>
<sequence>MRLLGLACSLFILGVAVICSVIYGVTDIPLSSIWESFVHYDYSSQEHLIIQTVRVPRALIAVAAGASLAVAGALMQVITRNPIASPSLFGINSGAAFMVVIASGWLGVSGMQSLTLFALLGAAISGSIVFYLGSIGRDGMTPIKITLAGASIAAFFHSMTQGYMLTNGKMFDQVLVWLVGSVAGRDMSMLINVLPYLFIGFIIAVSLSRHLNVLLMGDDVAQTLGQRTATIKSLASVAVILLAGGSVAVAGPIAFVGIIIPHIVRYLVGNDYRRVIPYSAVLGGILLVTADIGARYIAMPKEIPVGVMTAILGVPFFIYIARKGKRVQ</sequence>
<dbReference type="GO" id="GO:0005886">
    <property type="term" value="C:plasma membrane"/>
    <property type="evidence" value="ECO:0007669"/>
    <property type="project" value="UniProtKB-SubCell"/>
</dbReference>
<protein>
    <submittedName>
        <fullName evidence="9">Iron ABC transporter</fullName>
    </submittedName>
</protein>
<dbReference type="GO" id="GO:0022857">
    <property type="term" value="F:transmembrane transporter activity"/>
    <property type="evidence" value="ECO:0007669"/>
    <property type="project" value="InterPro"/>
</dbReference>
<evidence type="ECO:0000256" key="2">
    <source>
        <dbReference type="ARBA" id="ARBA00007935"/>
    </source>
</evidence>
<dbReference type="PANTHER" id="PTHR30472">
    <property type="entry name" value="FERRIC ENTEROBACTIN TRANSPORT SYSTEM PERMEASE PROTEIN"/>
    <property type="match status" value="1"/>
</dbReference>
<evidence type="ECO:0000256" key="4">
    <source>
        <dbReference type="ARBA" id="ARBA00022475"/>
    </source>
</evidence>
<dbReference type="AlphaFoldDB" id="A0A168M902"/>
<feature type="transmembrane region" description="Helical" evidence="8">
    <location>
        <begin position="275"/>
        <end position="297"/>
    </location>
</feature>